<evidence type="ECO:0000313" key="2">
    <source>
        <dbReference type="Proteomes" id="UP000624243"/>
    </source>
</evidence>
<dbReference type="EMBL" id="JABWSB020000007">
    <property type="protein sequence ID" value="MBV4516157.1"/>
    <property type="molecule type" value="Genomic_DNA"/>
</dbReference>
<organism evidence="1 2">
    <name type="scientific">Pseudomonas kurunegalensis</name>
    <dbReference type="NCBI Taxonomy" id="485880"/>
    <lineage>
        <taxon>Bacteria</taxon>
        <taxon>Pseudomonadati</taxon>
        <taxon>Pseudomonadota</taxon>
        <taxon>Gammaproteobacteria</taxon>
        <taxon>Pseudomonadales</taxon>
        <taxon>Pseudomonadaceae</taxon>
        <taxon>Pseudomonas</taxon>
    </lineage>
</organism>
<proteinExistence type="predicted"/>
<gene>
    <name evidence="1" type="ORF">HU758_013225</name>
</gene>
<comment type="caution">
    <text evidence="1">The sequence shown here is derived from an EMBL/GenBank/DDBJ whole genome shotgun (WGS) entry which is preliminary data.</text>
</comment>
<reference evidence="1 2" key="1">
    <citation type="journal article" date="2020" name="Microorganisms">
        <title>Reliable Identification of Environmental Pseudomonas Isolates Using the rpoD Gene.</title>
        <authorList>
            <consortium name="The Broad Institute Genome Sequencing Platform"/>
            <person name="Girard L."/>
            <person name="Lood C."/>
            <person name="Rokni-Zadeh H."/>
            <person name="van Noort V."/>
            <person name="Lavigne R."/>
            <person name="De Mot R."/>
        </authorList>
    </citation>
    <scope>NUCLEOTIDE SEQUENCE [LARGE SCALE GENOMIC DNA]</scope>
    <source>
        <strain evidence="1 2">RW1P2</strain>
    </source>
</reference>
<accession>A0ACC5UP09</accession>
<sequence length="61" mass="7305">MHSAAFFRGDEANHHWPWLRFLLRLATEPAFIGKHPLDELDRHFQLALGFFENRLEIWVCT</sequence>
<evidence type="ECO:0000313" key="1">
    <source>
        <dbReference type="EMBL" id="MBV4516157.1"/>
    </source>
</evidence>
<keyword evidence="2" id="KW-1185">Reference proteome</keyword>
<protein>
    <submittedName>
        <fullName evidence="1">Uncharacterized protein</fullName>
    </submittedName>
</protein>
<name>A0ACC5UP09_9PSED</name>
<dbReference type="Proteomes" id="UP000624243">
    <property type="component" value="Unassembled WGS sequence"/>
</dbReference>